<reference evidence="3 4" key="1">
    <citation type="submission" date="2021-07" db="EMBL/GenBank/DDBJ databases">
        <title>Paenibacillus radiodurans sp. nov., isolated from the southeastern edge of Tengger Desert.</title>
        <authorList>
            <person name="Zhang G."/>
        </authorList>
    </citation>
    <scope>NUCLEOTIDE SEQUENCE [LARGE SCALE GENOMIC DNA]</scope>
    <source>
        <strain evidence="3 4">CCM 7311</strain>
    </source>
</reference>
<organism evidence="3 4">
    <name type="scientific">Paenibacillus sepulcri</name>
    <dbReference type="NCBI Taxonomy" id="359917"/>
    <lineage>
        <taxon>Bacteria</taxon>
        <taxon>Bacillati</taxon>
        <taxon>Bacillota</taxon>
        <taxon>Bacilli</taxon>
        <taxon>Bacillales</taxon>
        <taxon>Paenibacillaceae</taxon>
        <taxon>Paenibacillus</taxon>
    </lineage>
</organism>
<dbReference type="PANTHER" id="PTHR45566">
    <property type="entry name" value="HTH-TYPE TRANSCRIPTIONAL REGULATOR YHJB-RELATED"/>
    <property type="match status" value="1"/>
</dbReference>
<dbReference type="CDD" id="cd17536">
    <property type="entry name" value="REC_YesN-like"/>
    <property type="match status" value="1"/>
</dbReference>
<dbReference type="EMBL" id="JAHZIK010001882">
    <property type="protein sequence ID" value="MBW7459870.1"/>
    <property type="molecule type" value="Genomic_DNA"/>
</dbReference>
<comment type="caution">
    <text evidence="3">The sequence shown here is derived from an EMBL/GenBank/DDBJ whole genome shotgun (WGS) entry which is preliminary data.</text>
</comment>
<proteinExistence type="predicted"/>
<feature type="modified residue" description="4-aspartylphosphate" evidence="1">
    <location>
        <position position="56"/>
    </location>
</feature>
<evidence type="ECO:0000313" key="4">
    <source>
        <dbReference type="Proteomes" id="UP001519887"/>
    </source>
</evidence>
<name>A0ABS7CG17_9BACL</name>
<evidence type="ECO:0000256" key="1">
    <source>
        <dbReference type="PROSITE-ProRule" id="PRU00169"/>
    </source>
</evidence>
<dbReference type="InterPro" id="IPR051015">
    <property type="entry name" value="EvgA-like"/>
</dbReference>
<dbReference type="PROSITE" id="PS50110">
    <property type="entry name" value="RESPONSE_REGULATORY"/>
    <property type="match status" value="1"/>
</dbReference>
<evidence type="ECO:0000313" key="3">
    <source>
        <dbReference type="EMBL" id="MBW7459870.1"/>
    </source>
</evidence>
<dbReference type="InterPro" id="IPR001789">
    <property type="entry name" value="Sig_transdc_resp-reg_receiver"/>
</dbReference>
<dbReference type="Gene3D" id="3.40.50.2300">
    <property type="match status" value="1"/>
</dbReference>
<evidence type="ECO:0000259" key="2">
    <source>
        <dbReference type="PROSITE" id="PS50110"/>
    </source>
</evidence>
<dbReference type="Pfam" id="PF00072">
    <property type="entry name" value="Response_reg"/>
    <property type="match status" value="1"/>
</dbReference>
<dbReference type="InterPro" id="IPR011006">
    <property type="entry name" value="CheY-like_superfamily"/>
</dbReference>
<dbReference type="PANTHER" id="PTHR45566:SF2">
    <property type="entry name" value="NARL SUBFAMILY"/>
    <property type="match status" value="1"/>
</dbReference>
<protein>
    <submittedName>
        <fullName evidence="3">Response regulator</fullName>
    </submittedName>
</protein>
<sequence length="87" mass="9620">MKKRVVVIDDKPLIRQAIVQTIDWNKLNCTVVGQAEDGIEGKQVILVNKPDILITDIKMPGLSGLDLAELMQSSFPLSKTILITGYQ</sequence>
<accession>A0ABS7CG17</accession>
<dbReference type="Proteomes" id="UP001519887">
    <property type="component" value="Unassembled WGS sequence"/>
</dbReference>
<keyword evidence="1" id="KW-0597">Phosphoprotein</keyword>
<keyword evidence="4" id="KW-1185">Reference proteome</keyword>
<gene>
    <name evidence="3" type="ORF">K0U00_38005</name>
</gene>
<feature type="domain" description="Response regulatory" evidence="2">
    <location>
        <begin position="4"/>
        <end position="87"/>
    </location>
</feature>
<dbReference type="SUPFAM" id="SSF52172">
    <property type="entry name" value="CheY-like"/>
    <property type="match status" value="1"/>
</dbReference>
<feature type="non-terminal residue" evidence="3">
    <location>
        <position position="87"/>
    </location>
</feature>